<evidence type="ECO:0000313" key="1">
    <source>
        <dbReference type="EMBL" id="EST44338.1"/>
    </source>
</evidence>
<reference evidence="1" key="1">
    <citation type="journal article" date="2014" name="PLoS Genet.">
        <title>The Genome of Spironucleus salmonicida Highlights a Fish Pathogen Adapted to Fluctuating Environments.</title>
        <authorList>
            <person name="Xu F."/>
            <person name="Jerlstrom-Hultqvist J."/>
            <person name="Einarsson E."/>
            <person name="Astvaldsson A."/>
            <person name="Svard S.G."/>
            <person name="Andersson J.O."/>
        </authorList>
    </citation>
    <scope>NUCLEOTIDE SEQUENCE</scope>
</reference>
<protein>
    <submittedName>
        <fullName evidence="1">Uncharacterized protein</fullName>
    </submittedName>
</protein>
<organism evidence="1">
    <name type="scientific">Spironucleus salmonicida</name>
    <dbReference type="NCBI Taxonomy" id="348837"/>
    <lineage>
        <taxon>Eukaryota</taxon>
        <taxon>Metamonada</taxon>
        <taxon>Diplomonadida</taxon>
        <taxon>Hexamitidae</taxon>
        <taxon>Hexamitinae</taxon>
        <taxon>Spironucleus</taxon>
    </lineage>
</organism>
<proteinExistence type="predicted"/>
<gene>
    <name evidence="1" type="ORF">SS50377_15878</name>
</gene>
<dbReference type="AlphaFoldDB" id="V6LJ18"/>
<dbReference type="EMBL" id="KI546119">
    <property type="protein sequence ID" value="EST44338.1"/>
    <property type="molecule type" value="Genomic_DNA"/>
</dbReference>
<accession>V6LJ18</accession>
<sequence length="303" mass="34007">MGYTIQETQERSDSSKRFYSLRTPALQADTRRPTIGIGSQMGCSCTQYICSYAHQPSDTRSELVRGTCPVFGSHQTMRMCSWNIPHAFPDLVQKSLRLDLVLLCGSELRHPAARPIIRDLAALNRSGWQSLVPCGSYPWGYARSPESVLSPVQRLGGIVFLKPAHFINRVTISWKAGGPCQFLSARNVSRVKQISQNNTYIRSGLSASIVNSLRRCRRGNDNTWYMKIYNKRHLPQMRRSIPAQRRMSRLHCQITEGLAQANWILRLESWTLGSLAQKHESGQDILSLGTQQGTASAGIDDSI</sequence>
<name>V6LJ18_9EUKA</name>